<dbReference type="Pfam" id="PF02311">
    <property type="entry name" value="AraC_binding"/>
    <property type="match status" value="1"/>
</dbReference>
<feature type="domain" description="HTH araC/xylS-type" evidence="5">
    <location>
        <begin position="182"/>
        <end position="280"/>
    </location>
</feature>
<proteinExistence type="predicted"/>
<dbReference type="CDD" id="cd06999">
    <property type="entry name" value="cupin_HpaA-like_N"/>
    <property type="match status" value="1"/>
</dbReference>
<dbReference type="SMART" id="SM00342">
    <property type="entry name" value="HTH_ARAC"/>
    <property type="match status" value="1"/>
</dbReference>
<keyword evidence="7" id="KW-1185">Reference proteome</keyword>
<dbReference type="InterPro" id="IPR037923">
    <property type="entry name" value="HTH-like"/>
</dbReference>
<name>A0ABS8CRM8_9RHOB</name>
<evidence type="ECO:0000313" key="6">
    <source>
        <dbReference type="EMBL" id="MCB5412038.1"/>
    </source>
</evidence>
<dbReference type="EMBL" id="JACDXX010000026">
    <property type="protein sequence ID" value="MCB5412038.1"/>
    <property type="molecule type" value="Genomic_DNA"/>
</dbReference>
<dbReference type="InterPro" id="IPR047264">
    <property type="entry name" value="Cupin_HpaA-like_N"/>
</dbReference>
<evidence type="ECO:0000259" key="5">
    <source>
        <dbReference type="PROSITE" id="PS01124"/>
    </source>
</evidence>
<evidence type="ECO:0000313" key="7">
    <source>
        <dbReference type="Proteomes" id="UP001198571"/>
    </source>
</evidence>
<dbReference type="PROSITE" id="PS01124">
    <property type="entry name" value="HTH_ARAC_FAMILY_2"/>
    <property type="match status" value="1"/>
</dbReference>
<evidence type="ECO:0000256" key="4">
    <source>
        <dbReference type="ARBA" id="ARBA00023163"/>
    </source>
</evidence>
<dbReference type="InterPro" id="IPR018060">
    <property type="entry name" value="HTH_AraC"/>
</dbReference>
<evidence type="ECO:0000256" key="1">
    <source>
        <dbReference type="ARBA" id="ARBA00023015"/>
    </source>
</evidence>
<dbReference type="RefSeq" id="WP_226937469.1">
    <property type="nucleotide sequence ID" value="NZ_JACDXX010000026.1"/>
</dbReference>
<dbReference type="Gene3D" id="1.10.10.60">
    <property type="entry name" value="Homeodomain-like"/>
    <property type="match status" value="1"/>
</dbReference>
<protein>
    <submittedName>
        <fullName evidence="6">Helix-turn-helix domain-containing protein</fullName>
    </submittedName>
</protein>
<dbReference type="Pfam" id="PF12833">
    <property type="entry name" value="HTH_18"/>
    <property type="match status" value="1"/>
</dbReference>
<accession>A0ABS8CRM8</accession>
<keyword evidence="1" id="KW-0805">Transcription regulation</keyword>
<evidence type="ECO:0000256" key="3">
    <source>
        <dbReference type="ARBA" id="ARBA00023159"/>
    </source>
</evidence>
<dbReference type="Proteomes" id="UP001198571">
    <property type="component" value="Unassembled WGS sequence"/>
</dbReference>
<keyword evidence="3" id="KW-0010">Activator</keyword>
<sequence>MTRAQAIPIFNLFGETSDFPDVIHYERIRDRALGHDWHIGTHRHADMVQLLYMERGLANVRIDGKEFALNDQELLYVPAQAVHEFKFRQGAEGGVFSFPLTLIAGLPSAAGELAAQLTVAARVSADPALQDLLATLVRSFRSSGTFRASLLASLGQAVLIAIAEAGFSQQAGQMPLARRRMAGFDQLLRADLDAGKTAANYAQQLGITPGHLNRICRAATGSSSGSYIEAARMVEASRLLAFTRLSVAEVGFRLGYEDPPYFSRRFRNVTGTTPSAYRARFSQ</sequence>
<dbReference type="InterPro" id="IPR003313">
    <property type="entry name" value="AraC-bd"/>
</dbReference>
<dbReference type="SUPFAM" id="SSF46689">
    <property type="entry name" value="Homeodomain-like"/>
    <property type="match status" value="1"/>
</dbReference>
<comment type="caution">
    <text evidence="6">The sequence shown here is derived from an EMBL/GenBank/DDBJ whole genome shotgun (WGS) entry which is preliminary data.</text>
</comment>
<dbReference type="PANTHER" id="PTHR43280">
    <property type="entry name" value="ARAC-FAMILY TRANSCRIPTIONAL REGULATOR"/>
    <property type="match status" value="1"/>
</dbReference>
<dbReference type="Gene3D" id="2.60.120.10">
    <property type="entry name" value="Jelly Rolls"/>
    <property type="match status" value="1"/>
</dbReference>
<dbReference type="InterPro" id="IPR018062">
    <property type="entry name" value="HTH_AraC-typ_CS"/>
</dbReference>
<dbReference type="InterPro" id="IPR014710">
    <property type="entry name" value="RmlC-like_jellyroll"/>
</dbReference>
<dbReference type="PROSITE" id="PS00041">
    <property type="entry name" value="HTH_ARAC_FAMILY_1"/>
    <property type="match status" value="1"/>
</dbReference>
<dbReference type="InterPro" id="IPR009057">
    <property type="entry name" value="Homeodomain-like_sf"/>
</dbReference>
<dbReference type="PANTHER" id="PTHR43280:SF32">
    <property type="entry name" value="TRANSCRIPTIONAL REGULATORY PROTEIN"/>
    <property type="match status" value="1"/>
</dbReference>
<gene>
    <name evidence="6" type="ORF">H0485_18795</name>
</gene>
<dbReference type="PRINTS" id="PR00032">
    <property type="entry name" value="HTHARAC"/>
</dbReference>
<dbReference type="SUPFAM" id="SSF51215">
    <property type="entry name" value="Regulatory protein AraC"/>
    <property type="match status" value="1"/>
</dbReference>
<keyword evidence="2" id="KW-0238">DNA-binding</keyword>
<dbReference type="InterPro" id="IPR020449">
    <property type="entry name" value="Tscrpt_reg_AraC-type_HTH"/>
</dbReference>
<keyword evidence="4" id="KW-0804">Transcription</keyword>
<organism evidence="6 7">
    <name type="scientific">Pseudogemmobacter faecipullorum</name>
    <dbReference type="NCBI Taxonomy" id="2755041"/>
    <lineage>
        <taxon>Bacteria</taxon>
        <taxon>Pseudomonadati</taxon>
        <taxon>Pseudomonadota</taxon>
        <taxon>Alphaproteobacteria</taxon>
        <taxon>Rhodobacterales</taxon>
        <taxon>Paracoccaceae</taxon>
        <taxon>Pseudogemmobacter</taxon>
    </lineage>
</organism>
<evidence type="ECO:0000256" key="2">
    <source>
        <dbReference type="ARBA" id="ARBA00023125"/>
    </source>
</evidence>
<reference evidence="6 7" key="1">
    <citation type="submission" date="2020-07" db="EMBL/GenBank/DDBJ databases">
        <title>Pseudogemmobacter sp. nov., isolated from poultry manure in Taiwan.</title>
        <authorList>
            <person name="Lin S.-Y."/>
            <person name="Tang Y.-S."/>
            <person name="Young C.-C."/>
        </authorList>
    </citation>
    <scope>NUCLEOTIDE SEQUENCE [LARGE SCALE GENOMIC DNA]</scope>
    <source>
        <strain evidence="6 7">CC-YST710</strain>
    </source>
</reference>